<protein>
    <submittedName>
        <fullName evidence="2">Uncharacterized protein</fullName>
    </submittedName>
</protein>
<dbReference type="AlphaFoldDB" id="A0A1Y0CEL6"/>
<evidence type="ECO:0000313" key="3">
    <source>
        <dbReference type="Proteomes" id="UP000195331"/>
    </source>
</evidence>
<evidence type="ECO:0000256" key="1">
    <source>
        <dbReference type="SAM" id="Phobius"/>
    </source>
</evidence>
<proteinExistence type="predicted"/>
<keyword evidence="1" id="KW-0472">Membrane</keyword>
<name>A0A1Y0CEL6_9MYCO</name>
<feature type="transmembrane region" description="Helical" evidence="1">
    <location>
        <begin position="12"/>
        <end position="33"/>
    </location>
</feature>
<dbReference type="Proteomes" id="UP000195331">
    <property type="component" value="Chromosome"/>
</dbReference>
<reference evidence="2 3" key="1">
    <citation type="submission" date="2017-04" db="EMBL/GenBank/DDBJ databases">
        <title>Whole Genome Sequence of 1,4-Dioxane Degrading Bacterium Mycobacterium dioxanotrophicus PH-06.</title>
        <authorList>
            <person name="He Y."/>
        </authorList>
    </citation>
    <scope>NUCLEOTIDE SEQUENCE [LARGE SCALE GENOMIC DNA]</scope>
    <source>
        <strain evidence="2 3">PH-06</strain>
    </source>
</reference>
<dbReference type="RefSeq" id="WP_157680152.1">
    <property type="nucleotide sequence ID" value="NZ_CP020809.1"/>
</dbReference>
<keyword evidence="1" id="KW-1133">Transmembrane helix</keyword>
<keyword evidence="3" id="KW-1185">Reference proteome</keyword>
<organism evidence="2 3">
    <name type="scientific">Mycobacterium dioxanotrophicus</name>
    <dbReference type="NCBI Taxonomy" id="482462"/>
    <lineage>
        <taxon>Bacteria</taxon>
        <taxon>Bacillati</taxon>
        <taxon>Actinomycetota</taxon>
        <taxon>Actinomycetes</taxon>
        <taxon>Mycobacteriales</taxon>
        <taxon>Mycobacteriaceae</taxon>
        <taxon>Mycobacterium</taxon>
    </lineage>
</organism>
<evidence type="ECO:0000313" key="2">
    <source>
        <dbReference type="EMBL" id="ART73457.1"/>
    </source>
</evidence>
<gene>
    <name evidence="2" type="ORF">BTO20_06530</name>
</gene>
<accession>A0A1Y0CEL6</accession>
<dbReference type="EMBL" id="CP020809">
    <property type="protein sequence ID" value="ART73457.1"/>
    <property type="molecule type" value="Genomic_DNA"/>
</dbReference>
<dbReference type="OrthoDB" id="5196985at2"/>
<sequence length="92" mass="9794">MFARLFDIRNIVGALLGIFGVLLTIAGFAPAVLGPHSPSNAHNKVDLYVGTSANWWVGLVLIAVSAIFIGWALLRPVPVDEIPSETPTDTPD</sequence>
<dbReference type="KEGG" id="mdx:BTO20_06530"/>
<feature type="transmembrane region" description="Helical" evidence="1">
    <location>
        <begin position="53"/>
        <end position="74"/>
    </location>
</feature>
<keyword evidence="1" id="KW-0812">Transmembrane</keyword>